<evidence type="ECO:0000256" key="1">
    <source>
        <dbReference type="ARBA" id="ARBA00001412"/>
    </source>
</evidence>
<evidence type="ECO:0000256" key="10">
    <source>
        <dbReference type="SAM" id="SignalP"/>
    </source>
</evidence>
<dbReference type="Gene3D" id="2.70.98.10">
    <property type="match status" value="1"/>
</dbReference>
<comment type="subunit">
    <text evidence="4">Monomer.</text>
</comment>
<dbReference type="SUPFAM" id="SSF51445">
    <property type="entry name" value="(Trans)glycosidases"/>
    <property type="match status" value="1"/>
</dbReference>
<dbReference type="SUPFAM" id="SSF49303">
    <property type="entry name" value="beta-Galactosidase/glucuronidase domain"/>
    <property type="match status" value="1"/>
</dbReference>
<dbReference type="Gene3D" id="2.60.40.10">
    <property type="entry name" value="Immunoglobulins"/>
    <property type="match status" value="2"/>
</dbReference>
<comment type="similarity">
    <text evidence="3">Belongs to the glycosyl hydrolase 2 family.</text>
</comment>
<dbReference type="InterPro" id="IPR006102">
    <property type="entry name" value="Ig-like_GH2"/>
</dbReference>
<evidence type="ECO:0000256" key="6">
    <source>
        <dbReference type="ARBA" id="ARBA00022801"/>
    </source>
</evidence>
<comment type="catalytic activity">
    <reaction evidence="1">
        <text>Hydrolysis of terminal non-reducing beta-D-galactose residues in beta-D-galactosides.</text>
        <dbReference type="EC" id="3.2.1.23"/>
    </reaction>
</comment>
<evidence type="ECO:0000256" key="3">
    <source>
        <dbReference type="ARBA" id="ARBA00007401"/>
    </source>
</evidence>
<evidence type="ECO:0000259" key="13">
    <source>
        <dbReference type="Pfam" id="PF02837"/>
    </source>
</evidence>
<dbReference type="PRINTS" id="PR00132">
    <property type="entry name" value="GLHYDRLASE2"/>
</dbReference>
<dbReference type="Proteomes" id="UP000291485">
    <property type="component" value="Unassembled WGS sequence"/>
</dbReference>
<dbReference type="InterPro" id="IPR036156">
    <property type="entry name" value="Beta-gal/glucu_dom_sf"/>
</dbReference>
<dbReference type="InterPro" id="IPR011013">
    <property type="entry name" value="Gal_mutarotase_sf_dom"/>
</dbReference>
<organism evidence="15 16">
    <name type="scientific">Pedobacter frigidisoli</name>
    <dbReference type="NCBI Taxonomy" id="2530455"/>
    <lineage>
        <taxon>Bacteria</taxon>
        <taxon>Pseudomonadati</taxon>
        <taxon>Bacteroidota</taxon>
        <taxon>Sphingobacteriia</taxon>
        <taxon>Sphingobacteriales</taxon>
        <taxon>Sphingobacteriaceae</taxon>
        <taxon>Pedobacter</taxon>
    </lineage>
</organism>
<comment type="cofactor">
    <cofactor evidence="2">
        <name>Ca(2+)</name>
        <dbReference type="ChEBI" id="CHEBI:29108"/>
    </cofactor>
</comment>
<dbReference type="InterPro" id="IPR014718">
    <property type="entry name" value="GH-type_carb-bd"/>
</dbReference>
<dbReference type="InterPro" id="IPR006104">
    <property type="entry name" value="Glyco_hydro_2_N"/>
</dbReference>
<dbReference type="InterPro" id="IPR013783">
    <property type="entry name" value="Ig-like_fold"/>
</dbReference>
<reference evidence="15 16" key="1">
    <citation type="submission" date="2019-02" db="EMBL/GenBank/DDBJ databases">
        <title>Pedobacter sp. RP-3-11 sp. nov., isolated from Arctic soil.</title>
        <authorList>
            <person name="Dahal R.H."/>
        </authorList>
    </citation>
    <scope>NUCLEOTIDE SEQUENCE [LARGE SCALE GENOMIC DNA]</scope>
    <source>
        <strain evidence="15 16">RP-3-11</strain>
    </source>
</reference>
<protein>
    <recommendedName>
        <fullName evidence="5">beta-galactosidase</fullName>
        <ecNumber evidence="5">3.2.1.23</ecNumber>
    </recommendedName>
    <alternativeName>
        <fullName evidence="9">Lactase</fullName>
    </alternativeName>
</protein>
<dbReference type="GO" id="GO:0004565">
    <property type="term" value="F:beta-galactosidase activity"/>
    <property type="evidence" value="ECO:0007669"/>
    <property type="project" value="UniProtKB-EC"/>
</dbReference>
<dbReference type="SUPFAM" id="SSF49785">
    <property type="entry name" value="Galactose-binding domain-like"/>
    <property type="match status" value="1"/>
</dbReference>
<evidence type="ECO:0000313" key="16">
    <source>
        <dbReference type="Proteomes" id="UP000291485"/>
    </source>
</evidence>
<evidence type="ECO:0000256" key="9">
    <source>
        <dbReference type="ARBA" id="ARBA00032230"/>
    </source>
</evidence>
<dbReference type="Pfam" id="PF02929">
    <property type="entry name" value="Bgal_small_N"/>
    <property type="match status" value="1"/>
</dbReference>
<evidence type="ECO:0000256" key="8">
    <source>
        <dbReference type="ARBA" id="ARBA00023295"/>
    </source>
</evidence>
<evidence type="ECO:0000256" key="4">
    <source>
        <dbReference type="ARBA" id="ARBA00011245"/>
    </source>
</evidence>
<sequence>MPWFVSPRTKQFSLKQLILLLCLTSMFFATKAQETERLMLSGTGNDNTVNWDFFCTDGANSGKWSTIPVPSNWELQGFGKYNYGFNKEENKGKEQGLYKYKFAIPADWKNRKINIVFEGSMTDTEVKINGKSAGEIHQGSFYVFSYDISKLIKLGGDNLLEVKVSKHSANQSVNEAERKADFWIFGGIFRPVFLEALPQTHIDRIQIDAKADGNFNAQLAYTGDADKVEVELFGKDGKRFGDRFTSSIKKGTQKLMLNHQFSKPELWSSEFPNLYKATFTLIKNGKEIHQVSKKIGFRTIEVKERDGVYVNGVKIKFKGVNRHSFYPSSGRTTSKKISAADVLLMKEMNMNAVRMSHYPPDGHFLDVCDSLGLFVMDELAGWHGTYDTPTGTKLMKEMMLNDENHPSIIFWANGNEGGHNRELDHLFPEEDIQKRSVIHPWEVFGGFETTHYREFNYGIGNYDHGHNILMPTEFLHGMWDGGHGAGIEDYWNAMWNNTQSAGGFLWDFADQAVVRTDKNGELDTDGNHGPDGIVGPYHEKEGSFFTIKEVWSPVFVEKREMTAGFDGSFLLENRYAFTNLNQCTFEWKLKKLKSGDDSDFKAGKADAPNIKPFEKGKLKINLPSDWRSFDALYLTIKDVYDKELFTWSFPIALPKDDVEKIVVKTASSKVILKEDAKMYQVTANGIDLTFDKITGLLQQIKNAKGIIPFSNGPILQEGVNNFKNFTTKIDGENLIISSKFDKKESWNTLQWTIYPSGWLKMEVKYFPSAYFTTFVGLNFTYPETEIKAVEYKGNGPYRVWKNRMKGQQFGIWKKDYNNSATGEPAWQYPEFKGYYSNMYWCEFIGKQQSFKVLTDREDVFLRLFTPKKSKDTEYDNMSPTFPNGDISFMNGISAIGTKTQKPETTGPMGMKNIYYDFDKDPSRALEMTLYFDFSGK</sequence>
<keyword evidence="10" id="KW-0732">Signal</keyword>
<proteinExistence type="inferred from homology"/>
<dbReference type="Pfam" id="PF00703">
    <property type="entry name" value="Glyco_hydro_2"/>
    <property type="match status" value="1"/>
</dbReference>
<dbReference type="InterPro" id="IPR017853">
    <property type="entry name" value="GH"/>
</dbReference>
<dbReference type="InterPro" id="IPR006103">
    <property type="entry name" value="Glyco_hydro_2_cat"/>
</dbReference>
<dbReference type="Pfam" id="PF02836">
    <property type="entry name" value="Glyco_hydro_2_C"/>
    <property type="match status" value="1"/>
</dbReference>
<dbReference type="SUPFAM" id="SSF74650">
    <property type="entry name" value="Galactose mutarotase-like"/>
    <property type="match status" value="1"/>
</dbReference>
<feature type="signal peptide" evidence="10">
    <location>
        <begin position="1"/>
        <end position="32"/>
    </location>
</feature>
<dbReference type="Gene3D" id="3.20.20.80">
    <property type="entry name" value="Glycosidases"/>
    <property type="match status" value="1"/>
</dbReference>
<dbReference type="InterPro" id="IPR006101">
    <property type="entry name" value="Glyco_hydro_2"/>
</dbReference>
<evidence type="ECO:0000256" key="2">
    <source>
        <dbReference type="ARBA" id="ARBA00001913"/>
    </source>
</evidence>
<dbReference type="OrthoDB" id="9801077at2"/>
<dbReference type="EMBL" id="SJSN01000002">
    <property type="protein sequence ID" value="TCD12245.1"/>
    <property type="molecule type" value="Genomic_DNA"/>
</dbReference>
<comment type="caution">
    <text evidence="15">The sequence shown here is derived from an EMBL/GenBank/DDBJ whole genome shotgun (WGS) entry which is preliminary data.</text>
</comment>
<keyword evidence="6 15" id="KW-0378">Hydrolase</keyword>
<dbReference type="GO" id="GO:0009341">
    <property type="term" value="C:beta-galactosidase complex"/>
    <property type="evidence" value="ECO:0007669"/>
    <property type="project" value="TreeGrafter"/>
</dbReference>
<dbReference type="AlphaFoldDB" id="A0A4R0PBE8"/>
<feature type="domain" description="Beta galactosidase small chain/" evidence="14">
    <location>
        <begin position="733"/>
        <end position="846"/>
    </location>
</feature>
<dbReference type="EC" id="3.2.1.23" evidence="5"/>
<dbReference type="PANTHER" id="PTHR46323:SF2">
    <property type="entry name" value="BETA-GALACTOSIDASE"/>
    <property type="match status" value="1"/>
</dbReference>
<name>A0A4R0PBE8_9SPHI</name>
<gene>
    <name evidence="15" type="ORF">EZ449_04045</name>
</gene>
<dbReference type="InterPro" id="IPR004199">
    <property type="entry name" value="B-gal_small/dom_5"/>
</dbReference>
<evidence type="ECO:0000313" key="15">
    <source>
        <dbReference type="EMBL" id="TCD12245.1"/>
    </source>
</evidence>
<dbReference type="Pfam" id="PF02837">
    <property type="entry name" value="Glyco_hydro_2_N"/>
    <property type="match status" value="1"/>
</dbReference>
<feature type="domain" description="Glycoside hydrolase family 2 catalytic" evidence="12">
    <location>
        <begin position="301"/>
        <end position="426"/>
    </location>
</feature>
<keyword evidence="7" id="KW-0106">Calcium</keyword>
<evidence type="ECO:0000256" key="7">
    <source>
        <dbReference type="ARBA" id="ARBA00022837"/>
    </source>
</evidence>
<evidence type="ECO:0000259" key="14">
    <source>
        <dbReference type="Pfam" id="PF02929"/>
    </source>
</evidence>
<dbReference type="GO" id="GO:0005990">
    <property type="term" value="P:lactose catabolic process"/>
    <property type="evidence" value="ECO:0007669"/>
    <property type="project" value="TreeGrafter"/>
</dbReference>
<dbReference type="GO" id="GO:0030246">
    <property type="term" value="F:carbohydrate binding"/>
    <property type="evidence" value="ECO:0007669"/>
    <property type="project" value="InterPro"/>
</dbReference>
<dbReference type="InterPro" id="IPR008979">
    <property type="entry name" value="Galactose-bd-like_sf"/>
</dbReference>
<evidence type="ECO:0000256" key="5">
    <source>
        <dbReference type="ARBA" id="ARBA00012756"/>
    </source>
</evidence>
<feature type="chain" id="PRO_5020193158" description="beta-galactosidase" evidence="10">
    <location>
        <begin position="33"/>
        <end position="936"/>
    </location>
</feature>
<feature type="domain" description="Glycosyl hydrolases family 2 sugar binding" evidence="13">
    <location>
        <begin position="65"/>
        <end position="198"/>
    </location>
</feature>
<accession>A0A4R0PBE8</accession>
<evidence type="ECO:0000259" key="12">
    <source>
        <dbReference type="Pfam" id="PF02836"/>
    </source>
</evidence>
<keyword evidence="8" id="KW-0326">Glycosidase</keyword>
<keyword evidence="16" id="KW-1185">Reference proteome</keyword>
<dbReference type="PANTHER" id="PTHR46323">
    <property type="entry name" value="BETA-GALACTOSIDASE"/>
    <property type="match status" value="1"/>
</dbReference>
<evidence type="ECO:0000259" key="11">
    <source>
        <dbReference type="Pfam" id="PF00703"/>
    </source>
</evidence>
<dbReference type="Gene3D" id="2.60.120.260">
    <property type="entry name" value="Galactose-binding domain-like"/>
    <property type="match status" value="1"/>
</dbReference>
<dbReference type="InterPro" id="IPR050347">
    <property type="entry name" value="Bact_Beta-galactosidase"/>
</dbReference>
<feature type="domain" description="Glycoside hydrolase family 2 immunoglobulin-like beta-sandwich" evidence="11">
    <location>
        <begin position="200"/>
        <end position="298"/>
    </location>
</feature>